<proteinExistence type="predicted"/>
<evidence type="ECO:0000256" key="1">
    <source>
        <dbReference type="ARBA" id="ARBA00023125"/>
    </source>
</evidence>
<dbReference type="InterPro" id="IPR011856">
    <property type="entry name" value="tRNA_endonuc-like_dom_sf"/>
</dbReference>
<organism evidence="4 5">
    <name type="scientific">Caldibacillus debilis GB1</name>
    <dbReference type="NCBI Taxonomy" id="1339248"/>
    <lineage>
        <taxon>Bacteria</taxon>
        <taxon>Bacillati</taxon>
        <taxon>Bacillota</taxon>
        <taxon>Bacilli</taxon>
        <taxon>Bacillales</taxon>
        <taxon>Bacillaceae</taxon>
        <taxon>Caldibacillus</taxon>
    </lineage>
</organism>
<evidence type="ECO:0000256" key="2">
    <source>
        <dbReference type="SAM" id="Coils"/>
    </source>
</evidence>
<keyword evidence="5" id="KW-1185">Reference proteome</keyword>
<name>A0A420VDZ6_9BACI</name>
<dbReference type="Proteomes" id="UP000286235">
    <property type="component" value="Unassembled WGS sequence"/>
</dbReference>
<dbReference type="EMBL" id="AZRV01000035">
    <property type="protein sequence ID" value="RKO61874.1"/>
    <property type="molecule type" value="Genomic_DNA"/>
</dbReference>
<evidence type="ECO:0000313" key="4">
    <source>
        <dbReference type="EMBL" id="RKO61874.1"/>
    </source>
</evidence>
<dbReference type="GO" id="GO:0003677">
    <property type="term" value="F:DNA binding"/>
    <property type="evidence" value="ECO:0007669"/>
    <property type="project" value="UniProtKB-KW"/>
</dbReference>
<protein>
    <submittedName>
        <fullName evidence="4">Putative nuclease of the RecB family</fullName>
    </submittedName>
</protein>
<keyword evidence="2" id="KW-0175">Coiled coil</keyword>
<gene>
    <name evidence="4" type="ORF">Cdeb_01369</name>
</gene>
<dbReference type="PANTHER" id="PTHR38814:SF1">
    <property type="entry name" value="ENDONUCLEASE NUCS"/>
    <property type="match status" value="1"/>
</dbReference>
<dbReference type="GO" id="GO:0004519">
    <property type="term" value="F:endonuclease activity"/>
    <property type="evidence" value="ECO:0007669"/>
    <property type="project" value="InterPro"/>
</dbReference>
<evidence type="ECO:0000259" key="3">
    <source>
        <dbReference type="Pfam" id="PF01939"/>
    </source>
</evidence>
<dbReference type="AlphaFoldDB" id="A0A420VDZ6"/>
<dbReference type="Pfam" id="PF01939">
    <property type="entry name" value="NucS_C"/>
    <property type="match status" value="1"/>
</dbReference>
<keyword evidence="1" id="KW-0238">DNA-binding</keyword>
<dbReference type="InterPro" id="IPR048301">
    <property type="entry name" value="NucS_C"/>
</dbReference>
<dbReference type="InterPro" id="IPR002793">
    <property type="entry name" value="Endonuclease_NucS"/>
</dbReference>
<sequence length="353" mass="41806">MLEAAMYESELEEVFVAESERLYGLDRKTLLPYLFRRSFIVRMEGLKIPRVEPEELPAFFMEFWLEDLAVPMQNGRFIYKDVPVPVTTVAGDPLKNIYDNLLHRLGMEKILSGRDPDPLKEWKEARKEVEDWLREAKRKSQKYRNKRVYPFIVKKRLLDTLNGRYGAEVDLPKNLQHFRYREINLKLTAEEICEREIVAFNEKVEDAELVAEAELERYVMGHLEDIEPGLTMIQNQYLLPKGRIDILAKDREGFVVVIELKVEKDTDLLWQKWYYTEEIKKRFRTDQVRFIAILPRNYPELIHPLLEGRTPTTLYTFHPEIRRGKLKRVAFKRIGESPSIATDLPPIPKRVLD</sequence>
<dbReference type="RefSeq" id="WP_120669366.1">
    <property type="nucleotide sequence ID" value="NZ_AZRV01000035.1"/>
</dbReference>
<dbReference type="Gene3D" id="3.40.1350.10">
    <property type="match status" value="1"/>
</dbReference>
<comment type="caution">
    <text evidence="4">The sequence shown here is derived from an EMBL/GenBank/DDBJ whole genome shotgun (WGS) entry which is preliminary data.</text>
</comment>
<feature type="coiled-coil region" evidence="2">
    <location>
        <begin position="119"/>
        <end position="146"/>
    </location>
</feature>
<dbReference type="PANTHER" id="PTHR38814">
    <property type="entry name" value="ENDONUCLEASE NUCS"/>
    <property type="match status" value="1"/>
</dbReference>
<reference evidence="4 5" key="1">
    <citation type="submission" date="2013-12" db="EMBL/GenBank/DDBJ databases">
        <title>Genome and proteome characterization of Caldibacillus debilis GB1 derived from a cellulolytic aero-tolerant co-culture.</title>
        <authorList>
            <person name="Wushke S.T."/>
            <person name="Zhang X."/>
            <person name="Fristensky B."/>
            <person name="Wilkins J.A."/>
            <person name="Levin D.B."/>
            <person name="Sparling R."/>
        </authorList>
    </citation>
    <scope>NUCLEOTIDE SEQUENCE [LARGE SCALE GENOMIC DNA]</scope>
    <source>
        <strain evidence="4 5">GB1</strain>
    </source>
</reference>
<accession>A0A420VDZ6</accession>
<evidence type="ECO:0000313" key="5">
    <source>
        <dbReference type="Proteomes" id="UP000286235"/>
    </source>
</evidence>
<feature type="domain" description="Endonuclease NucS C-terminal" evidence="3">
    <location>
        <begin position="212"/>
        <end position="293"/>
    </location>
</feature>